<evidence type="ECO:0000259" key="4">
    <source>
        <dbReference type="Pfam" id="PF00248"/>
    </source>
</evidence>
<dbReference type="Proteomes" id="UP000017842">
    <property type="component" value="Unassembled WGS sequence"/>
</dbReference>
<evidence type="ECO:0000256" key="3">
    <source>
        <dbReference type="ARBA" id="ARBA00023002"/>
    </source>
</evidence>
<dbReference type="InterPro" id="IPR020471">
    <property type="entry name" value="AKR"/>
</dbReference>
<keyword evidence="2" id="KW-0521">NADP</keyword>
<dbReference type="InterPro" id="IPR036812">
    <property type="entry name" value="NAD(P)_OxRdtase_dom_sf"/>
</dbReference>
<gene>
    <name evidence="5" type="ORF">MGMO_171c00230</name>
</gene>
<organism evidence="5 6">
    <name type="scientific">Methyloglobulus morosus KoM1</name>
    <dbReference type="NCBI Taxonomy" id="1116472"/>
    <lineage>
        <taxon>Bacteria</taxon>
        <taxon>Pseudomonadati</taxon>
        <taxon>Pseudomonadota</taxon>
        <taxon>Gammaproteobacteria</taxon>
        <taxon>Methylococcales</taxon>
        <taxon>Methylococcaceae</taxon>
        <taxon>Methyloglobulus</taxon>
    </lineage>
</organism>
<evidence type="ECO:0000313" key="6">
    <source>
        <dbReference type="Proteomes" id="UP000017842"/>
    </source>
</evidence>
<dbReference type="AlphaFoldDB" id="V5DIF2"/>
<evidence type="ECO:0000256" key="2">
    <source>
        <dbReference type="ARBA" id="ARBA00022857"/>
    </source>
</evidence>
<accession>V5DIF2</accession>
<keyword evidence="6" id="KW-1185">Reference proteome</keyword>
<comment type="similarity">
    <text evidence="1">Belongs to the aldo/keto reductase family.</text>
</comment>
<dbReference type="STRING" id="1116472.MGMO_171c00230"/>
<dbReference type="Pfam" id="PF00248">
    <property type="entry name" value="Aldo_ket_red"/>
    <property type="match status" value="1"/>
</dbReference>
<dbReference type="InterPro" id="IPR023210">
    <property type="entry name" value="NADP_OxRdtase_dom"/>
</dbReference>
<sequence length="282" mass="31811">MEPDDFITTTQGIRVPKLLYGTAWKKELTTALVEQAIRLGFRGIDTACQPKHYHEAGVGEGIAACVSRGLIDRPGLYLQSKFTSLNGQDPNRIPYDPKSGLSEQVAQSFQVSLANLQTTYLDCLVLHSPLANQQQTFEVWQAMEKLVKSGGVKQLGISNCYGLNTLKDLYHYAEIKPAVIQNRFYSDTGYDRTIRDFCRDNGIIYQSFWTLTANPRILADYTVKNLATQYKRTAAQVFFRYLTQMSVIPLTGTTSIRHMQEDLAIFDFELKPEECASIEALL</sequence>
<dbReference type="OrthoDB" id="9804790at2"/>
<dbReference type="Gene3D" id="3.20.20.100">
    <property type="entry name" value="NADP-dependent oxidoreductase domain"/>
    <property type="match status" value="1"/>
</dbReference>
<keyword evidence="3" id="KW-0560">Oxidoreductase</keyword>
<comment type="caution">
    <text evidence="5">The sequence shown here is derived from an EMBL/GenBank/DDBJ whole genome shotgun (WGS) entry which is preliminary data.</text>
</comment>
<reference evidence="5 6" key="1">
    <citation type="journal article" date="2013" name="Genome Announc.">
        <title>Draft Genome Sequence of the Methanotrophic Gammaproteobacterium Methyloglobulus morosus DSM 22980 Strain KoM1.</title>
        <authorList>
            <person name="Poehlein A."/>
            <person name="Deutzmann J.S."/>
            <person name="Daniel R."/>
            <person name="Simeonova D.D."/>
        </authorList>
    </citation>
    <scope>NUCLEOTIDE SEQUENCE [LARGE SCALE GENOMIC DNA]</scope>
    <source>
        <strain evidence="5 6">KoM1</strain>
    </source>
</reference>
<dbReference type="RefSeq" id="WP_023496450.1">
    <property type="nucleotide sequence ID" value="NZ_AYLO01000156.1"/>
</dbReference>
<evidence type="ECO:0000256" key="1">
    <source>
        <dbReference type="ARBA" id="ARBA00007905"/>
    </source>
</evidence>
<proteinExistence type="inferred from homology"/>
<dbReference type="GO" id="GO:0016616">
    <property type="term" value="F:oxidoreductase activity, acting on the CH-OH group of donors, NAD or NADP as acceptor"/>
    <property type="evidence" value="ECO:0007669"/>
    <property type="project" value="UniProtKB-ARBA"/>
</dbReference>
<dbReference type="EMBL" id="AYLO01000156">
    <property type="protein sequence ID" value="ESS67181.1"/>
    <property type="molecule type" value="Genomic_DNA"/>
</dbReference>
<dbReference type="CDD" id="cd19071">
    <property type="entry name" value="AKR_AKR1-5-like"/>
    <property type="match status" value="1"/>
</dbReference>
<dbReference type="PANTHER" id="PTHR43827">
    <property type="entry name" value="2,5-DIKETO-D-GLUCONIC ACID REDUCTASE"/>
    <property type="match status" value="1"/>
</dbReference>
<dbReference type="PRINTS" id="PR00069">
    <property type="entry name" value="ALDKETRDTASE"/>
</dbReference>
<dbReference type="SUPFAM" id="SSF51430">
    <property type="entry name" value="NAD(P)-linked oxidoreductase"/>
    <property type="match status" value="1"/>
</dbReference>
<feature type="domain" description="NADP-dependent oxidoreductase" evidence="4">
    <location>
        <begin position="25"/>
        <end position="281"/>
    </location>
</feature>
<name>V5DIF2_9GAMM</name>
<dbReference type="PATRIC" id="fig|1116472.3.peg.3846"/>
<dbReference type="eggNOG" id="COG0656">
    <property type="taxonomic scope" value="Bacteria"/>
</dbReference>
<protein>
    <submittedName>
        <fullName evidence="5">Aldo/keto reductase</fullName>
    </submittedName>
</protein>
<dbReference type="PANTHER" id="PTHR43827:SF3">
    <property type="entry name" value="NADP-DEPENDENT OXIDOREDUCTASE DOMAIN-CONTAINING PROTEIN"/>
    <property type="match status" value="1"/>
</dbReference>
<evidence type="ECO:0000313" key="5">
    <source>
        <dbReference type="EMBL" id="ESS67181.1"/>
    </source>
</evidence>